<evidence type="ECO:0000313" key="2">
    <source>
        <dbReference type="EMBL" id="EJW96769.1"/>
    </source>
</evidence>
<keyword evidence="1" id="KW-0812">Transmembrane</keyword>
<keyword evidence="1" id="KW-0472">Membrane</keyword>
<name>J9GBH2_9ZZZZ</name>
<protein>
    <submittedName>
        <fullName evidence="2">Uncharacterized protein</fullName>
    </submittedName>
</protein>
<evidence type="ECO:0000256" key="1">
    <source>
        <dbReference type="SAM" id="Phobius"/>
    </source>
</evidence>
<feature type="non-terminal residue" evidence="2">
    <location>
        <position position="35"/>
    </location>
</feature>
<sequence>MSQIPILISDLAVILIVAGLVTILFKWLKQPVVLG</sequence>
<accession>J9GBH2</accession>
<dbReference type="EMBL" id="AMCI01005114">
    <property type="protein sequence ID" value="EJW96769.1"/>
    <property type="molecule type" value="Genomic_DNA"/>
</dbReference>
<dbReference type="AlphaFoldDB" id="J9GBH2"/>
<reference evidence="2" key="1">
    <citation type="journal article" date="2012" name="PLoS ONE">
        <title>Gene sets for utilization of primary and secondary nutrition supplies in the distal gut of endangered iberian lynx.</title>
        <authorList>
            <person name="Alcaide M."/>
            <person name="Messina E."/>
            <person name="Richter M."/>
            <person name="Bargiela R."/>
            <person name="Peplies J."/>
            <person name="Huws S.A."/>
            <person name="Newbold C.J."/>
            <person name="Golyshin P.N."/>
            <person name="Simon M.A."/>
            <person name="Lopez G."/>
            <person name="Yakimov M.M."/>
            <person name="Ferrer M."/>
        </authorList>
    </citation>
    <scope>NUCLEOTIDE SEQUENCE</scope>
</reference>
<gene>
    <name evidence="2" type="ORF">EVA_15124</name>
</gene>
<organism evidence="2">
    <name type="scientific">gut metagenome</name>
    <dbReference type="NCBI Taxonomy" id="749906"/>
    <lineage>
        <taxon>unclassified sequences</taxon>
        <taxon>metagenomes</taxon>
        <taxon>organismal metagenomes</taxon>
    </lineage>
</organism>
<proteinExistence type="predicted"/>
<comment type="caution">
    <text evidence="2">The sequence shown here is derived from an EMBL/GenBank/DDBJ whole genome shotgun (WGS) entry which is preliminary data.</text>
</comment>
<feature type="transmembrane region" description="Helical" evidence="1">
    <location>
        <begin position="6"/>
        <end position="28"/>
    </location>
</feature>
<keyword evidence="1" id="KW-1133">Transmembrane helix</keyword>